<dbReference type="RefSeq" id="WP_209141923.1">
    <property type="nucleotide sequence ID" value="NZ_JAGHKO010000011.1"/>
</dbReference>
<dbReference type="Gene3D" id="1.10.101.10">
    <property type="entry name" value="PGBD-like superfamily/PGBD"/>
    <property type="match status" value="1"/>
</dbReference>
<dbReference type="InterPro" id="IPR036366">
    <property type="entry name" value="PGBDSf"/>
</dbReference>
<protein>
    <submittedName>
        <fullName evidence="2">Peptidoglycan-binding protein</fullName>
    </submittedName>
</protein>
<evidence type="ECO:0000313" key="3">
    <source>
        <dbReference type="Proteomes" id="UP000677244"/>
    </source>
</evidence>
<keyword evidence="3" id="KW-1185">Reference proteome</keyword>
<comment type="caution">
    <text evidence="2">The sequence shown here is derived from an EMBL/GenBank/DDBJ whole genome shotgun (WGS) entry which is preliminary data.</text>
</comment>
<dbReference type="SUPFAM" id="SSF47090">
    <property type="entry name" value="PGBD-like"/>
    <property type="match status" value="1"/>
</dbReference>
<feature type="domain" description="Peptidoglycan binding-like" evidence="1">
    <location>
        <begin position="22"/>
        <end position="78"/>
    </location>
</feature>
<reference evidence="2 3" key="1">
    <citation type="submission" date="2021-03" db="EMBL/GenBank/DDBJ databases">
        <title>Assistant Professor.</title>
        <authorList>
            <person name="Huq M.A."/>
        </authorList>
    </citation>
    <scope>NUCLEOTIDE SEQUENCE [LARGE SCALE GENOMIC DNA]</scope>
    <source>
        <strain evidence="2 3">MAH-29</strain>
    </source>
</reference>
<dbReference type="EMBL" id="JAGHKO010000011">
    <property type="protein sequence ID" value="MBO9203872.1"/>
    <property type="molecule type" value="Genomic_DNA"/>
</dbReference>
<sequence>MKKSQYEKEIIISKTCQKGSKGNDVKKIQEWLNIHAIQAGGPNSATSIDSDFGPATELAVKNFQLANQQDQTGIVDDEGFRRLCMPMIDAYKTTVFGSGFRDLVIKVANNHYERKPMELQMNGTQNLGPWVRSYCQGNEGNDWLWCMGFVQTIFDQAASGMGKDFTTLMPLTYSCDVVAMYGKQQANLISYNQVRNDPSQVKPGDIFLVQKTINDWIHTGIIVNVSGDCFETLEGNTNTDGSSNGIGVFKRTRNFLRSKLDVFSIEGF</sequence>
<evidence type="ECO:0000259" key="1">
    <source>
        <dbReference type="Pfam" id="PF01471"/>
    </source>
</evidence>
<evidence type="ECO:0000313" key="2">
    <source>
        <dbReference type="EMBL" id="MBO9203872.1"/>
    </source>
</evidence>
<gene>
    <name evidence="2" type="ORF">J7I42_26545</name>
</gene>
<accession>A0ABS3Z123</accession>
<organism evidence="2 3">
    <name type="scientific">Niastella soli</name>
    <dbReference type="NCBI Taxonomy" id="2821487"/>
    <lineage>
        <taxon>Bacteria</taxon>
        <taxon>Pseudomonadati</taxon>
        <taxon>Bacteroidota</taxon>
        <taxon>Chitinophagia</taxon>
        <taxon>Chitinophagales</taxon>
        <taxon>Chitinophagaceae</taxon>
        <taxon>Niastella</taxon>
    </lineage>
</organism>
<name>A0ABS3Z123_9BACT</name>
<dbReference type="InterPro" id="IPR002477">
    <property type="entry name" value="Peptidoglycan-bd-like"/>
</dbReference>
<proteinExistence type="predicted"/>
<dbReference type="InterPro" id="IPR036365">
    <property type="entry name" value="PGBD-like_sf"/>
</dbReference>
<dbReference type="Proteomes" id="UP000677244">
    <property type="component" value="Unassembled WGS sequence"/>
</dbReference>
<dbReference type="Pfam" id="PF01471">
    <property type="entry name" value="PG_binding_1"/>
    <property type="match status" value="1"/>
</dbReference>